<organism evidence="2 3">
    <name type="scientific">Vespula maculifrons</name>
    <name type="common">Eastern yellow jacket</name>
    <name type="synonym">Wasp</name>
    <dbReference type="NCBI Taxonomy" id="7453"/>
    <lineage>
        <taxon>Eukaryota</taxon>
        <taxon>Metazoa</taxon>
        <taxon>Ecdysozoa</taxon>
        <taxon>Arthropoda</taxon>
        <taxon>Hexapoda</taxon>
        <taxon>Insecta</taxon>
        <taxon>Pterygota</taxon>
        <taxon>Neoptera</taxon>
        <taxon>Endopterygota</taxon>
        <taxon>Hymenoptera</taxon>
        <taxon>Apocrita</taxon>
        <taxon>Aculeata</taxon>
        <taxon>Vespoidea</taxon>
        <taxon>Vespidae</taxon>
        <taxon>Vespinae</taxon>
        <taxon>Vespula</taxon>
    </lineage>
</organism>
<feature type="compositionally biased region" description="Basic and acidic residues" evidence="1">
    <location>
        <begin position="193"/>
        <end position="209"/>
    </location>
</feature>
<reference evidence="2 3" key="1">
    <citation type="journal article" date="2024" name="Ann. Entomol. Soc. Am.">
        <title>Genomic analyses of the southern and eastern yellowjacket wasps (Hymenoptera: Vespidae) reveal evolutionary signatures of social life.</title>
        <authorList>
            <person name="Catto M.A."/>
            <person name="Caine P.B."/>
            <person name="Orr S.E."/>
            <person name="Hunt B.G."/>
            <person name="Goodisman M.A.D."/>
        </authorList>
    </citation>
    <scope>NUCLEOTIDE SEQUENCE [LARGE SCALE GENOMIC DNA]</scope>
    <source>
        <strain evidence="2">232</strain>
        <tissue evidence="2">Head and thorax</tissue>
    </source>
</reference>
<keyword evidence="3" id="KW-1185">Reference proteome</keyword>
<evidence type="ECO:0000313" key="3">
    <source>
        <dbReference type="Proteomes" id="UP001607303"/>
    </source>
</evidence>
<gene>
    <name evidence="2" type="ORF">V1477_008810</name>
</gene>
<feature type="region of interest" description="Disordered" evidence="1">
    <location>
        <begin position="121"/>
        <end position="160"/>
    </location>
</feature>
<feature type="compositionally biased region" description="Basic and acidic residues" evidence="1">
    <location>
        <begin position="142"/>
        <end position="156"/>
    </location>
</feature>
<name>A0ABD2CE25_VESMC</name>
<dbReference type="AlphaFoldDB" id="A0ABD2CE25"/>
<evidence type="ECO:0000256" key="1">
    <source>
        <dbReference type="SAM" id="MobiDB-lite"/>
    </source>
</evidence>
<accession>A0ABD2CE25</accession>
<proteinExistence type="predicted"/>
<protein>
    <submittedName>
        <fullName evidence="2">Uncharacterized protein</fullName>
    </submittedName>
</protein>
<dbReference type="EMBL" id="JAYRBN010000056">
    <property type="protein sequence ID" value="KAL2743321.1"/>
    <property type="molecule type" value="Genomic_DNA"/>
</dbReference>
<dbReference type="Proteomes" id="UP001607303">
    <property type="component" value="Unassembled WGS sequence"/>
</dbReference>
<feature type="region of interest" description="Disordered" evidence="1">
    <location>
        <begin position="183"/>
        <end position="209"/>
    </location>
</feature>
<comment type="caution">
    <text evidence="2">The sequence shown here is derived from an EMBL/GenBank/DDBJ whole genome shotgun (WGS) entry which is preliminary data.</text>
</comment>
<sequence length="209" mass="24124">MVLIVVETSRLQLCDETALGEFAKQFAPFFHYNDRFARNEDAKKIYGYTENTKPSRYHRNAKSCVTIKNEYDVNFKTGFETNLNEVSVKNPIGFPLRLLVLKCEVKWSSFVRWPYEKRETFRTEARRDPGQQLPQSRFYSATEKEKRASGKGDERRVKRSILPTTKSADFSGWFASEASAMMFPTSQRTSSVESKRDGENQGEKDVASL</sequence>
<evidence type="ECO:0000313" key="2">
    <source>
        <dbReference type="EMBL" id="KAL2743321.1"/>
    </source>
</evidence>